<organism evidence="1 2">
    <name type="scientific">Planoprotostelium fungivorum</name>
    <dbReference type="NCBI Taxonomy" id="1890364"/>
    <lineage>
        <taxon>Eukaryota</taxon>
        <taxon>Amoebozoa</taxon>
        <taxon>Evosea</taxon>
        <taxon>Variosea</taxon>
        <taxon>Cavosteliida</taxon>
        <taxon>Cavosteliaceae</taxon>
        <taxon>Planoprotostelium</taxon>
    </lineage>
</organism>
<accession>A0A2P6N4G8</accession>
<proteinExistence type="predicted"/>
<gene>
    <name evidence="1" type="ORF">PROFUN_01006</name>
</gene>
<protein>
    <submittedName>
        <fullName evidence="1">Uncharacterized protein</fullName>
    </submittedName>
</protein>
<dbReference type="AlphaFoldDB" id="A0A2P6N4G8"/>
<evidence type="ECO:0000313" key="2">
    <source>
        <dbReference type="Proteomes" id="UP000241769"/>
    </source>
</evidence>
<dbReference type="InParanoid" id="A0A2P6N4G8"/>
<comment type="caution">
    <text evidence="1">The sequence shown here is derived from an EMBL/GenBank/DDBJ whole genome shotgun (WGS) entry which is preliminary data.</text>
</comment>
<evidence type="ECO:0000313" key="1">
    <source>
        <dbReference type="EMBL" id="PRP78833.1"/>
    </source>
</evidence>
<sequence>MLPSNDRWQHQDAWCKVLFGSINFGRSSSDAPRVSHVQATLKHARWAWLTCSRPDLMELWLGRILDRRRPLYRSPTQILITTVNEEGEHRIRVVQAQIRKQEQLQVLIILMDRSTKSTNYATSFIHVSS</sequence>
<dbReference type="Proteomes" id="UP000241769">
    <property type="component" value="Unassembled WGS sequence"/>
</dbReference>
<dbReference type="EMBL" id="MDYQ01000207">
    <property type="protein sequence ID" value="PRP78833.1"/>
    <property type="molecule type" value="Genomic_DNA"/>
</dbReference>
<name>A0A2P6N4G8_9EUKA</name>
<keyword evidence="2" id="KW-1185">Reference proteome</keyword>
<reference evidence="1 2" key="1">
    <citation type="journal article" date="2018" name="Genome Biol. Evol.">
        <title>Multiple Roots of Fruiting Body Formation in Amoebozoa.</title>
        <authorList>
            <person name="Hillmann F."/>
            <person name="Forbes G."/>
            <person name="Novohradska S."/>
            <person name="Ferling I."/>
            <person name="Riege K."/>
            <person name="Groth M."/>
            <person name="Westermann M."/>
            <person name="Marz M."/>
            <person name="Spaller T."/>
            <person name="Winckler T."/>
            <person name="Schaap P."/>
            <person name="Glockner G."/>
        </authorList>
    </citation>
    <scope>NUCLEOTIDE SEQUENCE [LARGE SCALE GENOMIC DNA]</scope>
    <source>
        <strain evidence="1 2">Jena</strain>
    </source>
</reference>